<comment type="caution">
    <text evidence="2">The sequence shown here is derived from an EMBL/GenBank/DDBJ whole genome shotgun (WGS) entry which is preliminary data.</text>
</comment>
<dbReference type="EMBL" id="JABANP010000051">
    <property type="protein sequence ID" value="KAF4693019.1"/>
    <property type="molecule type" value="Genomic_DNA"/>
</dbReference>
<evidence type="ECO:0000256" key="1">
    <source>
        <dbReference type="SAM" id="MobiDB-lite"/>
    </source>
</evidence>
<sequence>MESSVSFEKGNEEAFQMAFREGCIHLKIDLSSTEVLEGDKLDASTMETFWLFLLELAKSHSRRELVSLCMSLLCRGDHWKRMLDDNKKVRAKLRELDQSFVHSVVSNLFVKPLPPTLTLITDSPCSAGDSGANRSQRSGCIRQEEDTEPAIGAARESALDDPDLLRCSRLARGSHDERYLSGGATCQAGCREEASRFDAFHRAVHRFGVLLDPAEVSIARLLTTSQRKEIFSRWKLLIEAGQREPPFGLAVRGSTLRSVGRLVEKMPPELRIWFTKYGRVCRSSKDVQRESDLAAALPLVRHDAMSGIDRPSSSCPAYPATPGSRPRATDEATKSIIHSSATSPCTSNASPSNCEDLSPLRVFKGPWVFGLSRNRFSLADFSSDEDSAARDDSLLSPTRGADSPLRRVAQLDDDDDDDVYSEIVCDSVEGSPSREKCHV</sequence>
<evidence type="ECO:0000313" key="2">
    <source>
        <dbReference type="EMBL" id="KAF4693019.1"/>
    </source>
</evidence>
<name>A0A7J6PA77_PEROL</name>
<proteinExistence type="predicted"/>
<accession>A0A7J6PA77</accession>
<reference evidence="2 3" key="1">
    <citation type="submission" date="2020-04" db="EMBL/GenBank/DDBJ databases">
        <title>Perkinsus olseni comparative genomics.</title>
        <authorList>
            <person name="Bogema D.R."/>
        </authorList>
    </citation>
    <scope>NUCLEOTIDE SEQUENCE [LARGE SCALE GENOMIC DNA]</scope>
    <source>
        <strain evidence="2">00978-12</strain>
    </source>
</reference>
<evidence type="ECO:0000313" key="3">
    <source>
        <dbReference type="Proteomes" id="UP000541610"/>
    </source>
</evidence>
<dbReference type="Proteomes" id="UP000541610">
    <property type="component" value="Unassembled WGS sequence"/>
</dbReference>
<protein>
    <submittedName>
        <fullName evidence="2">G patch domain-containing protein 1</fullName>
    </submittedName>
</protein>
<organism evidence="2 3">
    <name type="scientific">Perkinsus olseni</name>
    <name type="common">Perkinsus atlanticus</name>
    <dbReference type="NCBI Taxonomy" id="32597"/>
    <lineage>
        <taxon>Eukaryota</taxon>
        <taxon>Sar</taxon>
        <taxon>Alveolata</taxon>
        <taxon>Perkinsozoa</taxon>
        <taxon>Perkinsea</taxon>
        <taxon>Perkinsida</taxon>
        <taxon>Perkinsidae</taxon>
        <taxon>Perkinsus</taxon>
    </lineage>
</organism>
<feature type="region of interest" description="Disordered" evidence="1">
    <location>
        <begin position="127"/>
        <end position="148"/>
    </location>
</feature>
<dbReference type="AlphaFoldDB" id="A0A7J6PA77"/>
<feature type="region of interest" description="Disordered" evidence="1">
    <location>
        <begin position="305"/>
        <end position="333"/>
    </location>
</feature>
<feature type="region of interest" description="Disordered" evidence="1">
    <location>
        <begin position="387"/>
        <end position="414"/>
    </location>
</feature>
<gene>
    <name evidence="2" type="primary">GPATCH1_3</name>
    <name evidence="2" type="ORF">FOZ60_012010</name>
</gene>